<evidence type="ECO:0000313" key="3">
    <source>
        <dbReference type="Proteomes" id="UP000050430"/>
    </source>
</evidence>
<keyword evidence="3" id="KW-1185">Reference proteome</keyword>
<evidence type="ECO:0000259" key="1">
    <source>
        <dbReference type="Pfam" id="PF00881"/>
    </source>
</evidence>
<dbReference type="RefSeq" id="WP_062421625.1">
    <property type="nucleotide sequence ID" value="NZ_BBYA01000009.1"/>
</dbReference>
<dbReference type="SUPFAM" id="SSF55469">
    <property type="entry name" value="FMN-dependent nitroreductase-like"/>
    <property type="match status" value="1"/>
</dbReference>
<dbReference type="AlphaFoldDB" id="A0A0P6WWL3"/>
<reference evidence="2 3" key="1">
    <citation type="submission" date="2015-07" db="EMBL/GenBank/DDBJ databases">
        <title>Genome sequence of Leptolinea tardivitalis DSM 16556.</title>
        <authorList>
            <person name="Hemp J."/>
            <person name="Ward L.M."/>
            <person name="Pace L.A."/>
            <person name="Fischer W.W."/>
        </authorList>
    </citation>
    <scope>NUCLEOTIDE SEQUENCE [LARGE SCALE GENOMIC DNA]</scope>
    <source>
        <strain evidence="2 3">YMTK-2</strain>
    </source>
</reference>
<dbReference type="PATRIC" id="fig|229920.5.peg.2241"/>
<dbReference type="Gene3D" id="3.40.109.10">
    <property type="entry name" value="NADH Oxidase"/>
    <property type="match status" value="1"/>
</dbReference>
<comment type="caution">
    <text evidence="2">The sequence shown here is derived from an EMBL/GenBank/DDBJ whole genome shotgun (WGS) entry which is preliminary data.</text>
</comment>
<dbReference type="InterPro" id="IPR052544">
    <property type="entry name" value="Bacteriocin_Proc_Enz"/>
</dbReference>
<dbReference type="OrthoDB" id="9801593at2"/>
<dbReference type="PANTHER" id="PTHR43745">
    <property type="entry name" value="NITROREDUCTASE MJ1384-RELATED"/>
    <property type="match status" value="1"/>
</dbReference>
<dbReference type="PANTHER" id="PTHR43745:SF2">
    <property type="entry name" value="NITROREDUCTASE MJ1384-RELATED"/>
    <property type="match status" value="1"/>
</dbReference>
<name>A0A0P6WWL3_9CHLR</name>
<dbReference type="InterPro" id="IPR029479">
    <property type="entry name" value="Nitroreductase"/>
</dbReference>
<dbReference type="GO" id="GO:0016491">
    <property type="term" value="F:oxidoreductase activity"/>
    <property type="evidence" value="ECO:0007669"/>
    <property type="project" value="InterPro"/>
</dbReference>
<dbReference type="Proteomes" id="UP000050430">
    <property type="component" value="Unassembled WGS sequence"/>
</dbReference>
<dbReference type="NCBIfam" id="TIGR03605">
    <property type="entry name" value="antibiot_sagB"/>
    <property type="match status" value="1"/>
</dbReference>
<sequence>MAIDMDFFEKTKYPYLSKPAQQNGIPQPPLEQPIPSDAKIISLPDPKSITVPALDIRKAIEQRSTLRKYSEIELNLEEFSYLLWVTQGIRSISDRPVTFRNVPSAGSRHAFETYILINRVGTLAPGLYRYSAIKHCIYLTNNEVGINEKITTACKEQGHVRTSAATFFWVADINRMAWRYSERAWRYVLLDAGHVCQNLYLAAESIHCGVCGIAAYDDDLLNAALGVNGKDELVVYAATIGKR</sequence>
<proteinExistence type="predicted"/>
<dbReference type="STRING" id="229920.ADM99_03070"/>
<accession>A0A0P6WWL3</accession>
<protein>
    <submittedName>
        <fullName evidence="2">Nitroreductase</fullName>
    </submittedName>
</protein>
<dbReference type="InterPro" id="IPR000415">
    <property type="entry name" value="Nitroreductase-like"/>
</dbReference>
<organism evidence="2 3">
    <name type="scientific">Leptolinea tardivitalis</name>
    <dbReference type="NCBI Taxonomy" id="229920"/>
    <lineage>
        <taxon>Bacteria</taxon>
        <taxon>Bacillati</taxon>
        <taxon>Chloroflexota</taxon>
        <taxon>Anaerolineae</taxon>
        <taxon>Anaerolineales</taxon>
        <taxon>Anaerolineaceae</taxon>
        <taxon>Leptolinea</taxon>
    </lineage>
</organism>
<dbReference type="Pfam" id="PF00881">
    <property type="entry name" value="Nitroreductase"/>
    <property type="match status" value="1"/>
</dbReference>
<feature type="domain" description="Nitroreductase" evidence="1">
    <location>
        <begin position="60"/>
        <end position="242"/>
    </location>
</feature>
<dbReference type="CDD" id="cd02142">
    <property type="entry name" value="McbC_SagB-like_oxidoreductase"/>
    <property type="match status" value="1"/>
</dbReference>
<dbReference type="EMBL" id="LGCK01000006">
    <property type="protein sequence ID" value="KPL73230.1"/>
    <property type="molecule type" value="Genomic_DNA"/>
</dbReference>
<evidence type="ECO:0000313" key="2">
    <source>
        <dbReference type="EMBL" id="KPL73230.1"/>
    </source>
</evidence>
<dbReference type="InterPro" id="IPR020051">
    <property type="entry name" value="SagB-type_dehydrogenase"/>
</dbReference>
<gene>
    <name evidence="2" type="ORF">ADM99_03070</name>
</gene>